<dbReference type="EMBL" id="CYTW01000005">
    <property type="protein sequence ID" value="CUK10551.1"/>
    <property type="molecule type" value="Genomic_DNA"/>
</dbReference>
<reference evidence="2" key="1">
    <citation type="submission" date="2015-09" db="EMBL/GenBank/DDBJ databases">
        <authorList>
            <person name="Rodrigo-Torres Lidia"/>
            <person name="Arahal R.David."/>
        </authorList>
    </citation>
    <scope>NUCLEOTIDE SEQUENCE [LARGE SCALE GENOMIC DNA]</scope>
    <source>
        <strain evidence="2">CECT 7735</strain>
    </source>
</reference>
<dbReference type="STRING" id="1715693.PH7735_03461"/>
<dbReference type="Proteomes" id="UP000051870">
    <property type="component" value="Unassembled WGS sequence"/>
</dbReference>
<accession>A0A0P1IFM6</accession>
<protein>
    <submittedName>
        <fullName evidence="1">Uncharacterized protein</fullName>
    </submittedName>
</protein>
<evidence type="ECO:0000313" key="1">
    <source>
        <dbReference type="EMBL" id="CUK10551.1"/>
    </source>
</evidence>
<organism evidence="1 2">
    <name type="scientific">Shimia thalassica</name>
    <dbReference type="NCBI Taxonomy" id="1715693"/>
    <lineage>
        <taxon>Bacteria</taxon>
        <taxon>Pseudomonadati</taxon>
        <taxon>Pseudomonadota</taxon>
        <taxon>Alphaproteobacteria</taxon>
        <taxon>Rhodobacterales</taxon>
        <taxon>Roseobacteraceae</taxon>
    </lineage>
</organism>
<gene>
    <name evidence="1" type="ORF">PH7735_03461</name>
</gene>
<name>A0A0P1IFM6_9RHOB</name>
<proteinExistence type="predicted"/>
<sequence length="65" mass="7169">MPDNNQNSDDVHIAESSMAFSKKTMLRIGPVLDVITSAGRQFAAIDIDGIMVFYAPLEDIRIEPC</sequence>
<dbReference type="RefSeq" id="WP_058312635.1">
    <property type="nucleotide sequence ID" value="NZ_CYTW01000005.1"/>
</dbReference>
<dbReference type="GeneID" id="83882439"/>
<keyword evidence="2" id="KW-1185">Reference proteome</keyword>
<evidence type="ECO:0000313" key="2">
    <source>
        <dbReference type="Proteomes" id="UP000051870"/>
    </source>
</evidence>
<dbReference type="AlphaFoldDB" id="A0A0P1IFM6"/>